<protein>
    <submittedName>
        <fullName evidence="1">Uncharacterized protein</fullName>
    </submittedName>
</protein>
<dbReference type="EMBL" id="NEVH01016943">
    <property type="protein sequence ID" value="PNF25184.1"/>
    <property type="molecule type" value="Genomic_DNA"/>
</dbReference>
<sequence length="72" mass="7970">MSLRQKEGTHLMQADPVPDICTNLAQSKQNGYTEGCKCLKPGHIHSSKADASFALPENAMKMRPTHIVHRGR</sequence>
<accession>A0A2J7Q9C9</accession>
<gene>
    <name evidence="1" type="ORF">B7P43_G01999</name>
</gene>
<evidence type="ECO:0000313" key="1">
    <source>
        <dbReference type="EMBL" id="PNF25184.1"/>
    </source>
</evidence>
<dbReference type="InParanoid" id="A0A2J7Q9C9"/>
<proteinExistence type="predicted"/>
<dbReference type="AlphaFoldDB" id="A0A2J7Q9C9"/>
<keyword evidence="2" id="KW-1185">Reference proteome</keyword>
<comment type="caution">
    <text evidence="1">The sequence shown here is derived from an EMBL/GenBank/DDBJ whole genome shotgun (WGS) entry which is preliminary data.</text>
</comment>
<reference evidence="1 2" key="1">
    <citation type="submission" date="2017-12" db="EMBL/GenBank/DDBJ databases">
        <title>Hemimetabolous genomes reveal molecular basis of termite eusociality.</title>
        <authorList>
            <person name="Harrison M.C."/>
            <person name="Jongepier E."/>
            <person name="Robertson H.M."/>
            <person name="Arning N."/>
            <person name="Bitard-Feildel T."/>
            <person name="Chao H."/>
            <person name="Childers C.P."/>
            <person name="Dinh H."/>
            <person name="Doddapaneni H."/>
            <person name="Dugan S."/>
            <person name="Gowin J."/>
            <person name="Greiner C."/>
            <person name="Han Y."/>
            <person name="Hu H."/>
            <person name="Hughes D.S.T."/>
            <person name="Huylmans A.-K."/>
            <person name="Kemena C."/>
            <person name="Kremer L.P.M."/>
            <person name="Lee S.L."/>
            <person name="Lopez-Ezquerra A."/>
            <person name="Mallet L."/>
            <person name="Monroy-Kuhn J.M."/>
            <person name="Moser A."/>
            <person name="Murali S.C."/>
            <person name="Muzny D.M."/>
            <person name="Otani S."/>
            <person name="Piulachs M.-D."/>
            <person name="Poelchau M."/>
            <person name="Qu J."/>
            <person name="Schaub F."/>
            <person name="Wada-Katsumata A."/>
            <person name="Worley K.C."/>
            <person name="Xie Q."/>
            <person name="Ylla G."/>
            <person name="Poulsen M."/>
            <person name="Gibbs R.A."/>
            <person name="Schal C."/>
            <person name="Richards S."/>
            <person name="Belles X."/>
            <person name="Korb J."/>
            <person name="Bornberg-Bauer E."/>
        </authorList>
    </citation>
    <scope>NUCLEOTIDE SEQUENCE [LARGE SCALE GENOMIC DNA]</scope>
    <source>
        <tissue evidence="1">Whole body</tissue>
    </source>
</reference>
<organism evidence="1 2">
    <name type="scientific">Cryptotermes secundus</name>
    <dbReference type="NCBI Taxonomy" id="105785"/>
    <lineage>
        <taxon>Eukaryota</taxon>
        <taxon>Metazoa</taxon>
        <taxon>Ecdysozoa</taxon>
        <taxon>Arthropoda</taxon>
        <taxon>Hexapoda</taxon>
        <taxon>Insecta</taxon>
        <taxon>Pterygota</taxon>
        <taxon>Neoptera</taxon>
        <taxon>Polyneoptera</taxon>
        <taxon>Dictyoptera</taxon>
        <taxon>Blattodea</taxon>
        <taxon>Blattoidea</taxon>
        <taxon>Termitoidae</taxon>
        <taxon>Kalotermitidae</taxon>
        <taxon>Cryptotermitinae</taxon>
        <taxon>Cryptotermes</taxon>
    </lineage>
</organism>
<name>A0A2J7Q9C9_9NEOP</name>
<dbReference type="Proteomes" id="UP000235965">
    <property type="component" value="Unassembled WGS sequence"/>
</dbReference>
<evidence type="ECO:0000313" key="2">
    <source>
        <dbReference type="Proteomes" id="UP000235965"/>
    </source>
</evidence>